<protein>
    <submittedName>
        <fullName evidence="1">Uncharacterized protein</fullName>
    </submittedName>
</protein>
<gene>
    <name evidence="1" type="ORF">GGQ54_000643</name>
</gene>
<comment type="caution">
    <text evidence="1">The sequence shown here is derived from an EMBL/GenBank/DDBJ whole genome shotgun (WGS) entry which is preliminary data.</text>
</comment>
<accession>A0A7Z0IK31</accession>
<dbReference type="AlphaFoldDB" id="A0A7Z0IK31"/>
<dbReference type="RefSeq" id="WP_179444074.1">
    <property type="nucleotide sequence ID" value="NZ_JACBZS010000001.1"/>
</dbReference>
<dbReference type="EMBL" id="JACBZS010000001">
    <property type="protein sequence ID" value="NYI70083.1"/>
    <property type="molecule type" value="Genomic_DNA"/>
</dbReference>
<organism evidence="1 2">
    <name type="scientific">Naumannella cuiyingiana</name>
    <dbReference type="NCBI Taxonomy" id="1347891"/>
    <lineage>
        <taxon>Bacteria</taxon>
        <taxon>Bacillati</taxon>
        <taxon>Actinomycetota</taxon>
        <taxon>Actinomycetes</taxon>
        <taxon>Propionibacteriales</taxon>
        <taxon>Propionibacteriaceae</taxon>
        <taxon>Naumannella</taxon>
    </lineage>
</organism>
<keyword evidence="2" id="KW-1185">Reference proteome</keyword>
<evidence type="ECO:0000313" key="2">
    <source>
        <dbReference type="Proteomes" id="UP000527616"/>
    </source>
</evidence>
<dbReference type="Proteomes" id="UP000527616">
    <property type="component" value="Unassembled WGS sequence"/>
</dbReference>
<name>A0A7Z0IK31_9ACTN</name>
<proteinExistence type="predicted"/>
<reference evidence="1 2" key="1">
    <citation type="submission" date="2020-07" db="EMBL/GenBank/DDBJ databases">
        <title>Sequencing the genomes of 1000 actinobacteria strains.</title>
        <authorList>
            <person name="Klenk H.-P."/>
        </authorList>
    </citation>
    <scope>NUCLEOTIDE SEQUENCE [LARGE SCALE GENOMIC DNA]</scope>
    <source>
        <strain evidence="1 2">DSM 103164</strain>
    </source>
</reference>
<sequence>MREMSAARLIIDGRPLEVGDDGAAAAPGVAVRLVGVLIDGRRTEIADWAVQADPDEVNLAGELPGLRVDQRHGADTAWNWRLRLAATGDAEVRVAPIVEIAAADGWVRRAWAGGTDALITVRVPGEPLWAWRPRLGALAVGEPGELAVGGPDEPAGPAELIMAERVLAPGEAYAVHWRGELLPDPAAAAALLPAWLPDRLELADDAEWELDLPDAAVVGVPGGPGVHRALVHAGTGSTELIISVPQDLPMLLDAAAGAIMARGGRGGADAVVLLHTAAIGPQHGAIEEAELAVQRPALDDPLAVIAVATGVNVAGWNDGEIGAELVDAARALPGPGGDLARLHVRAASLVAGAEAGVGQVHGGAAPEEILARLGSGLPGETDGASPASTGLALAWAATLPEELWARFADGLAAPPGEIFDRARSWALARLRPGDASPRAVEALAWLAIHQQLVRG</sequence>
<evidence type="ECO:0000313" key="1">
    <source>
        <dbReference type="EMBL" id="NYI70083.1"/>
    </source>
</evidence>